<reference evidence="7" key="1">
    <citation type="journal article" date="2021" name="BMC Genomics">
        <title>Chromosome-level genome assembly and manually-curated proteome of model necrotroph Parastagonospora nodorum Sn15 reveals a genome-wide trove of candidate effector homologs, and redundancy of virulence-related functions within an accessory chromosome.</title>
        <authorList>
            <person name="Bertazzoni S."/>
            <person name="Jones D.A.B."/>
            <person name="Phan H.T."/>
            <person name="Tan K.-C."/>
            <person name="Hane J.K."/>
        </authorList>
    </citation>
    <scope>NUCLEOTIDE SEQUENCE [LARGE SCALE GENOMIC DNA]</scope>
    <source>
        <strain evidence="7">SN15 / ATCC MYA-4574 / FGSC 10173)</strain>
    </source>
</reference>
<feature type="transmembrane region" description="Helical" evidence="5">
    <location>
        <begin position="223"/>
        <end position="242"/>
    </location>
</feature>
<dbReference type="RefSeq" id="XP_001804467.1">
    <property type="nucleotide sequence ID" value="XM_001804415.1"/>
</dbReference>
<dbReference type="OrthoDB" id="434972at2759"/>
<name>A0A7U2I5W0_PHANO</name>
<dbReference type="PANTHER" id="PTHR42723:SF1">
    <property type="entry name" value="CHLOROPHYLL SYNTHASE, CHLOROPLASTIC"/>
    <property type="match status" value="1"/>
</dbReference>
<proteinExistence type="predicted"/>
<keyword evidence="7" id="KW-1185">Reference proteome</keyword>
<accession>A0A7U2I5W0</accession>
<dbReference type="KEGG" id="pno:SNOG_14272"/>
<dbReference type="InterPro" id="IPR050475">
    <property type="entry name" value="Prenyltransferase_related"/>
</dbReference>
<evidence type="ECO:0000256" key="2">
    <source>
        <dbReference type="ARBA" id="ARBA00022692"/>
    </source>
</evidence>
<evidence type="ECO:0000313" key="7">
    <source>
        <dbReference type="Proteomes" id="UP000663193"/>
    </source>
</evidence>
<evidence type="ECO:0000256" key="4">
    <source>
        <dbReference type="ARBA" id="ARBA00023136"/>
    </source>
</evidence>
<keyword evidence="3 5" id="KW-1133">Transmembrane helix</keyword>
<dbReference type="Gene3D" id="1.10.357.140">
    <property type="entry name" value="UbiA prenyltransferase"/>
    <property type="match status" value="1"/>
</dbReference>
<comment type="subcellular location">
    <subcellularLocation>
        <location evidence="1">Membrane</location>
        <topology evidence="1">Multi-pass membrane protein</topology>
    </subcellularLocation>
</comment>
<dbReference type="InterPro" id="IPR000537">
    <property type="entry name" value="UbiA_prenyltransferase"/>
</dbReference>
<evidence type="ECO:0000256" key="5">
    <source>
        <dbReference type="SAM" id="Phobius"/>
    </source>
</evidence>
<dbReference type="VEuPathDB" id="FungiDB:JI435_142720"/>
<dbReference type="PANTHER" id="PTHR42723">
    <property type="entry name" value="CHLOROPHYLL SYNTHASE"/>
    <property type="match status" value="1"/>
</dbReference>
<dbReference type="CDD" id="cd13965">
    <property type="entry name" value="PT_UbiA_3"/>
    <property type="match status" value="1"/>
</dbReference>
<feature type="transmembrane region" description="Helical" evidence="5">
    <location>
        <begin position="123"/>
        <end position="144"/>
    </location>
</feature>
<dbReference type="Pfam" id="PF01040">
    <property type="entry name" value="UbiA"/>
    <property type="match status" value="1"/>
</dbReference>
<dbReference type="EMBL" id="CP069036">
    <property type="protein sequence ID" value="QRD02930.1"/>
    <property type="molecule type" value="Genomic_DNA"/>
</dbReference>
<keyword evidence="4 5" id="KW-0472">Membrane</keyword>
<dbReference type="InterPro" id="IPR044878">
    <property type="entry name" value="UbiA_sf"/>
</dbReference>
<feature type="transmembrane region" description="Helical" evidence="5">
    <location>
        <begin position="254"/>
        <end position="276"/>
    </location>
</feature>
<keyword evidence="2 5" id="KW-0812">Transmembrane</keyword>
<dbReference type="AlphaFoldDB" id="A0A7U2I5W0"/>
<protein>
    <submittedName>
        <fullName evidence="6">Uncharacterized protein</fullName>
    </submittedName>
</protein>
<evidence type="ECO:0000313" key="6">
    <source>
        <dbReference type="EMBL" id="QRD02930.1"/>
    </source>
</evidence>
<evidence type="ECO:0000256" key="3">
    <source>
        <dbReference type="ARBA" id="ARBA00022989"/>
    </source>
</evidence>
<evidence type="ECO:0000256" key="1">
    <source>
        <dbReference type="ARBA" id="ARBA00004141"/>
    </source>
</evidence>
<dbReference type="Proteomes" id="UP000663193">
    <property type="component" value="Chromosome 14"/>
</dbReference>
<dbReference type="GO" id="GO:0016765">
    <property type="term" value="F:transferase activity, transferring alkyl or aryl (other than methyl) groups"/>
    <property type="evidence" value="ECO:0007669"/>
    <property type="project" value="InterPro"/>
</dbReference>
<organism evidence="6 7">
    <name type="scientific">Phaeosphaeria nodorum (strain SN15 / ATCC MYA-4574 / FGSC 10173)</name>
    <name type="common">Glume blotch fungus</name>
    <name type="synonym">Parastagonospora nodorum</name>
    <dbReference type="NCBI Taxonomy" id="321614"/>
    <lineage>
        <taxon>Eukaryota</taxon>
        <taxon>Fungi</taxon>
        <taxon>Dikarya</taxon>
        <taxon>Ascomycota</taxon>
        <taxon>Pezizomycotina</taxon>
        <taxon>Dothideomycetes</taxon>
        <taxon>Pleosporomycetidae</taxon>
        <taxon>Pleosporales</taxon>
        <taxon>Pleosporineae</taxon>
        <taxon>Phaeosphaeriaceae</taxon>
        <taxon>Parastagonospora</taxon>
    </lineage>
</organism>
<dbReference type="GO" id="GO:0016020">
    <property type="term" value="C:membrane"/>
    <property type="evidence" value="ECO:0007669"/>
    <property type="project" value="UniProtKB-SubCell"/>
</dbReference>
<sequence>MANSFRTTSFSYHLQTLFLFTSDQVLDTVIPGTLFGLSAAFSGPVLSLPTQSLFTIAHRLPATWIWLWLMILQFCLQNQHHTNSVEEDKINKPWRPIPAGRISQTGALRVLTAVYVLNAVVSWHLSVLPTYIAWTVLGTAYNDFGGGDHSGLSRNAFCGALFCCTFSGALSIALGSATSMSYEAWQWTVLMTFGIIGMTIHTQDFRDEVGDKARGRKTLVLQIGRKVALWSVICAVTFWSVYPPFALFKGNWVATAPSVVFAGYLVLIACQAMGGFDAKRDRRMYKIWCLWIGVCCELPALVRVSEEILRV</sequence>
<gene>
    <name evidence="6" type="ORF">JI435_142720</name>
</gene>
<feature type="transmembrane region" description="Helical" evidence="5">
    <location>
        <begin position="156"/>
        <end position="178"/>
    </location>
</feature>